<organism evidence="3">
    <name type="scientific">Tolypothrix bouteillei VB521301</name>
    <dbReference type="NCBI Taxonomy" id="1479485"/>
    <lineage>
        <taxon>Bacteria</taxon>
        <taxon>Bacillati</taxon>
        <taxon>Cyanobacteriota</taxon>
        <taxon>Cyanophyceae</taxon>
        <taxon>Nostocales</taxon>
        <taxon>Tolypothrichaceae</taxon>
        <taxon>Tolypothrix</taxon>
    </lineage>
</organism>
<dbReference type="EMBL" id="JHEG04000001">
    <property type="protein sequence ID" value="KAF3888209.1"/>
    <property type="molecule type" value="Genomic_DNA"/>
</dbReference>
<accession>A0A0C1NJ75</accession>
<evidence type="ECO:0000313" key="3">
    <source>
        <dbReference type="EMBL" id="KIE12876.1"/>
    </source>
</evidence>
<feature type="domain" description="Mo-dependent nitrogenase C-terminal" evidence="1">
    <location>
        <begin position="26"/>
        <end position="107"/>
    </location>
</feature>
<dbReference type="RefSeq" id="WP_050045216.1">
    <property type="nucleotide sequence ID" value="NZ_JHEG04000001.1"/>
</dbReference>
<evidence type="ECO:0000259" key="1">
    <source>
        <dbReference type="Pfam" id="PF06967"/>
    </source>
</evidence>
<dbReference type="STRING" id="1479485.DA73_0205210"/>
<dbReference type="EMBL" id="JHEG02000019">
    <property type="protein sequence ID" value="KIE12876.1"/>
    <property type="molecule type" value="Genomic_DNA"/>
</dbReference>
<reference evidence="3" key="1">
    <citation type="journal article" date="2015" name="Genome Announc.">
        <title>Draft Genome Sequence of Tolypothrix boutellei Strain VB521301.</title>
        <authorList>
            <person name="Chandrababunaidu M.M."/>
            <person name="Singh D."/>
            <person name="Sen D."/>
            <person name="Bhan S."/>
            <person name="Das S."/>
            <person name="Gupta A."/>
            <person name="Adhikary S.P."/>
            <person name="Tripathy S."/>
        </authorList>
    </citation>
    <scope>NUCLEOTIDE SEQUENCE</scope>
    <source>
        <strain evidence="3">VB521301</strain>
    </source>
</reference>
<dbReference type="OrthoDB" id="513678at2"/>
<evidence type="ECO:0000313" key="2">
    <source>
        <dbReference type="EMBL" id="KAF3888209.1"/>
    </source>
</evidence>
<sequence length="108" mass="12643">METVNHTHTHPNYHPPNNKKSGSFDILYPLRRLVDKIQIRNARLAHLLCQLIPCCCPFERDIKLFGRTFHIPPLCKLNPLYDEFVALRFRALSYLADECGEDITKYIC</sequence>
<dbReference type="Proteomes" id="UP000029738">
    <property type="component" value="Unassembled WGS sequence"/>
</dbReference>
<comment type="caution">
    <text evidence="3">The sequence shown here is derived from an EMBL/GenBank/DDBJ whole genome shotgun (WGS) entry which is preliminary data.</text>
</comment>
<dbReference type="Pfam" id="PF06967">
    <property type="entry name" value="Mo-nitro_C"/>
    <property type="match status" value="1"/>
</dbReference>
<gene>
    <name evidence="3" type="ORF">DA73_0205210</name>
    <name evidence="2" type="ORF">DA73_0400023985</name>
</gene>
<keyword evidence="4" id="KW-1185">Reference proteome</keyword>
<protein>
    <submittedName>
        <fullName evidence="3">Nitrogenase</fullName>
    </submittedName>
</protein>
<dbReference type="InterPro" id="IPR009717">
    <property type="entry name" value="Mo-dep_Nase_C"/>
</dbReference>
<proteinExistence type="predicted"/>
<evidence type="ECO:0000313" key="4">
    <source>
        <dbReference type="Proteomes" id="UP000029738"/>
    </source>
</evidence>
<reference evidence="2" key="2">
    <citation type="submission" date="2019-11" db="EMBL/GenBank/DDBJ databases">
        <title>Improved Assembly of Tolypothrix boutellei genome.</title>
        <authorList>
            <person name="Sarangi A.N."/>
            <person name="Mukherjee M."/>
            <person name="Ghosh S."/>
            <person name="Singh D."/>
            <person name="Das A."/>
            <person name="Kant S."/>
            <person name="Prusty A."/>
            <person name="Tripathy S."/>
        </authorList>
    </citation>
    <scope>NUCLEOTIDE SEQUENCE</scope>
    <source>
        <strain evidence="2">VB521301</strain>
    </source>
</reference>
<name>A0A0C1NJ75_9CYAN</name>
<dbReference type="AlphaFoldDB" id="A0A0C1NJ75"/>